<accession>A0AA88MVM1</accession>
<sequence length="677" mass="76909">MGVQGLTTLLDNTPQIYREVRFGRSRLLIDGCNLLHLLYFKSGLDQNRGGQYAAFEDLLEQFVAALTDCSIAPYVVLDGGSDPTDKKLRTVTQRAERRIQKAHQAAAGGTEERLLPLLTKLVFRQTLARLKVPVAQCYGEADQEIAALAIEWQCPVLSNDSDFFIFELPGGLLPLTHFRWEAVEQSGSHRYIPCKSYNTSSFCIFFNIQRQLLPTFAALAGNDYVKLQWMGKFISWAEFAPAGSPAPRHLQGLLYWLKDFEKPHEALKAVLEMMGELNKQQKAEVLESLTLGMDEYELPPSSLKMFFIHGVAPAFPAEEEVAGHVPDWMRLPLTQARLNGAILDVLLLHRVRLGILVDHGDMPSAQLTSRPLRQVMYGLLLGRRKHRVVEERDRDGLQLKYIPVRPIVEGLIQQLARSSLHEAEPSDRLQVLLEALRVTQDSLSRLPPQLRLPVAVTCYWLREAQPPPDETLLKALLLGLTYGDTQRHSAPSQTLQKLFKPKLDMDVVHAFNQWQACLNDTIHLNQLLGCPLPEPQIARLYKGTLVHQLVHMMRTGGRFKGLVKGDRSSARLYQTMLSVVHQLHRQEMSAPTKTQKNETGPQRQPLEDLTPNLKKLFFQCDDEETVTEVKSALRAQEDLYLEQMLSVPTRFRTKERNNRCNNPEISRKEECRGWDVL</sequence>
<comment type="caution">
    <text evidence="4">The sequence shown here is derived from an EMBL/GenBank/DDBJ whole genome shotgun (WGS) entry which is preliminary data.</text>
</comment>
<protein>
    <recommendedName>
        <fullName evidence="3">XPG N-terminal domain-containing protein</fullName>
    </recommendedName>
</protein>
<dbReference type="SUPFAM" id="SSF88723">
    <property type="entry name" value="PIN domain-like"/>
    <property type="match status" value="1"/>
</dbReference>
<dbReference type="GO" id="GO:0004518">
    <property type="term" value="F:nuclease activity"/>
    <property type="evidence" value="ECO:0007669"/>
    <property type="project" value="InterPro"/>
</dbReference>
<feature type="domain" description="XPG N-terminal" evidence="3">
    <location>
        <begin position="1"/>
        <end position="100"/>
    </location>
</feature>
<dbReference type="EMBL" id="JAUPFM010000008">
    <property type="protein sequence ID" value="KAK2845184.1"/>
    <property type="molecule type" value="Genomic_DNA"/>
</dbReference>
<evidence type="ECO:0000259" key="3">
    <source>
        <dbReference type="Pfam" id="PF00752"/>
    </source>
</evidence>
<evidence type="ECO:0000256" key="2">
    <source>
        <dbReference type="SAM" id="MobiDB-lite"/>
    </source>
</evidence>
<organism evidence="4 5">
    <name type="scientific">Channa striata</name>
    <name type="common">Snakehead murrel</name>
    <name type="synonym">Ophicephalus striatus</name>
    <dbReference type="NCBI Taxonomy" id="64152"/>
    <lineage>
        <taxon>Eukaryota</taxon>
        <taxon>Metazoa</taxon>
        <taxon>Chordata</taxon>
        <taxon>Craniata</taxon>
        <taxon>Vertebrata</taxon>
        <taxon>Euteleostomi</taxon>
        <taxon>Actinopterygii</taxon>
        <taxon>Neopterygii</taxon>
        <taxon>Teleostei</taxon>
        <taxon>Neoteleostei</taxon>
        <taxon>Acanthomorphata</taxon>
        <taxon>Anabantaria</taxon>
        <taxon>Anabantiformes</taxon>
        <taxon>Channoidei</taxon>
        <taxon>Channidae</taxon>
        <taxon>Channa</taxon>
    </lineage>
</organism>
<dbReference type="InterPro" id="IPR006085">
    <property type="entry name" value="XPG_DNA_repair_N"/>
</dbReference>
<dbReference type="Pfam" id="PF00752">
    <property type="entry name" value="XPG_N"/>
    <property type="match status" value="1"/>
</dbReference>
<comment type="similarity">
    <text evidence="1">Belongs to the asteroid family.</text>
</comment>
<gene>
    <name evidence="4" type="ORF">Q5P01_011843</name>
</gene>
<dbReference type="Proteomes" id="UP001187415">
    <property type="component" value="Unassembled WGS sequence"/>
</dbReference>
<feature type="region of interest" description="Disordered" evidence="2">
    <location>
        <begin position="585"/>
        <end position="608"/>
    </location>
</feature>
<name>A0AA88MVM1_CHASR</name>
<reference evidence="4" key="1">
    <citation type="submission" date="2023-07" db="EMBL/GenBank/DDBJ databases">
        <title>Chromosome-level Genome Assembly of Striped Snakehead (Channa striata).</title>
        <authorList>
            <person name="Liu H."/>
        </authorList>
    </citation>
    <scope>NUCLEOTIDE SEQUENCE</scope>
    <source>
        <strain evidence="4">Gz</strain>
        <tissue evidence="4">Muscle</tissue>
    </source>
</reference>
<evidence type="ECO:0000256" key="1">
    <source>
        <dbReference type="ARBA" id="ARBA00007398"/>
    </source>
</evidence>
<dbReference type="PANTHER" id="PTHR15665">
    <property type="entry name" value="ASTEROID PROTEIN"/>
    <property type="match status" value="1"/>
</dbReference>
<evidence type="ECO:0000313" key="5">
    <source>
        <dbReference type="Proteomes" id="UP001187415"/>
    </source>
</evidence>
<dbReference type="InterPro" id="IPR029060">
    <property type="entry name" value="PIN-like_dom_sf"/>
</dbReference>
<dbReference type="Gene3D" id="3.40.50.1010">
    <property type="entry name" value="5'-nuclease"/>
    <property type="match status" value="1"/>
</dbReference>
<dbReference type="InterPro" id="IPR026832">
    <property type="entry name" value="Asteroid"/>
</dbReference>
<dbReference type="PANTHER" id="PTHR15665:SF1">
    <property type="entry name" value="PROTEIN ASTEROID HOMOLOG 1"/>
    <property type="match status" value="1"/>
</dbReference>
<keyword evidence="5" id="KW-1185">Reference proteome</keyword>
<feature type="compositionally biased region" description="Polar residues" evidence="2">
    <location>
        <begin position="589"/>
        <end position="602"/>
    </location>
</feature>
<evidence type="ECO:0000313" key="4">
    <source>
        <dbReference type="EMBL" id="KAK2845184.1"/>
    </source>
</evidence>
<proteinExistence type="inferred from homology"/>
<dbReference type="AlphaFoldDB" id="A0AA88MVM1"/>